<dbReference type="PANTHER" id="PTHR38360:SF1">
    <property type="entry name" value="F12P19.7"/>
    <property type="match status" value="1"/>
</dbReference>
<proteinExistence type="predicted"/>
<accession>A0A9K3E8L9</accession>
<sequence>MLLLYMAVLSSAFSGLLLLNGGVMVEGVAVKVTGNISKIEDASYFRIYYGNTFKVIKNDLDGKSYLLIQSNSKMAAKTKYCTPRIKSFVIPLANFSMDVSYFPGSFLD</sequence>
<dbReference type="EMBL" id="MNCJ02000329">
    <property type="protein sequence ID" value="KAF5769170.1"/>
    <property type="molecule type" value="Genomic_DNA"/>
</dbReference>
<dbReference type="PANTHER" id="PTHR38360">
    <property type="entry name" value="OS03G0120000 PROTEIN"/>
    <property type="match status" value="1"/>
</dbReference>
<reference evidence="2" key="1">
    <citation type="journal article" date="2017" name="Nature">
        <title>The sunflower genome provides insights into oil metabolism, flowering and Asterid evolution.</title>
        <authorList>
            <person name="Badouin H."/>
            <person name="Gouzy J."/>
            <person name="Grassa C.J."/>
            <person name="Murat F."/>
            <person name="Staton S.E."/>
            <person name="Cottret L."/>
            <person name="Lelandais-Briere C."/>
            <person name="Owens G.L."/>
            <person name="Carrere S."/>
            <person name="Mayjonade B."/>
            <person name="Legrand L."/>
            <person name="Gill N."/>
            <person name="Kane N.C."/>
            <person name="Bowers J.E."/>
            <person name="Hubner S."/>
            <person name="Bellec A."/>
            <person name="Berard A."/>
            <person name="Berges H."/>
            <person name="Blanchet N."/>
            <person name="Boniface M.C."/>
            <person name="Brunel D."/>
            <person name="Catrice O."/>
            <person name="Chaidir N."/>
            <person name="Claudel C."/>
            <person name="Donnadieu C."/>
            <person name="Faraut T."/>
            <person name="Fievet G."/>
            <person name="Helmstetter N."/>
            <person name="King M."/>
            <person name="Knapp S.J."/>
            <person name="Lai Z."/>
            <person name="Le Paslier M.C."/>
            <person name="Lippi Y."/>
            <person name="Lorenzon L."/>
            <person name="Mandel J.R."/>
            <person name="Marage G."/>
            <person name="Marchand G."/>
            <person name="Marquand E."/>
            <person name="Bret-Mestries E."/>
            <person name="Morien E."/>
            <person name="Nambeesan S."/>
            <person name="Nguyen T."/>
            <person name="Pegot-Espagnet P."/>
            <person name="Pouilly N."/>
            <person name="Raftis F."/>
            <person name="Sallet E."/>
            <person name="Schiex T."/>
            <person name="Thomas J."/>
            <person name="Vandecasteele C."/>
            <person name="Vares D."/>
            <person name="Vear F."/>
            <person name="Vautrin S."/>
            <person name="Crespi M."/>
            <person name="Mangin B."/>
            <person name="Burke J.M."/>
            <person name="Salse J."/>
            <person name="Munos S."/>
            <person name="Vincourt P."/>
            <person name="Rieseberg L.H."/>
            <person name="Langlade N.B."/>
        </authorList>
    </citation>
    <scope>NUCLEOTIDE SEQUENCE</scope>
    <source>
        <tissue evidence="2">Leaves</tissue>
    </source>
</reference>
<evidence type="ECO:0000313" key="3">
    <source>
        <dbReference type="Proteomes" id="UP000215914"/>
    </source>
</evidence>
<reference evidence="2" key="2">
    <citation type="submission" date="2020-06" db="EMBL/GenBank/DDBJ databases">
        <title>Helianthus annuus Genome sequencing and assembly Release 2.</title>
        <authorList>
            <person name="Gouzy J."/>
            <person name="Langlade N."/>
            <person name="Munos S."/>
        </authorList>
    </citation>
    <scope>NUCLEOTIDE SEQUENCE</scope>
    <source>
        <tissue evidence="2">Leaves</tissue>
    </source>
</reference>
<dbReference type="Gramene" id="mRNA:HanXRQr2_Chr14g0645141">
    <property type="protein sequence ID" value="mRNA:HanXRQr2_Chr14g0645141"/>
    <property type="gene ID" value="HanXRQr2_Chr14g0645141"/>
</dbReference>
<name>A0A9K3E8L9_HELAN</name>
<comment type="caution">
    <text evidence="2">The sequence shown here is derived from an EMBL/GenBank/DDBJ whole genome shotgun (WGS) entry which is preliminary data.</text>
</comment>
<gene>
    <name evidence="2" type="ORF">HanXRQr2_Chr14g0645141</name>
</gene>
<dbReference type="Proteomes" id="UP000215914">
    <property type="component" value="Unassembled WGS sequence"/>
</dbReference>
<evidence type="ECO:0000313" key="2">
    <source>
        <dbReference type="EMBL" id="KAF5769170.1"/>
    </source>
</evidence>
<feature type="chain" id="PRO_5039913471" evidence="1">
    <location>
        <begin position="19"/>
        <end position="108"/>
    </location>
</feature>
<keyword evidence="3" id="KW-1185">Reference proteome</keyword>
<organism evidence="2 3">
    <name type="scientific">Helianthus annuus</name>
    <name type="common">Common sunflower</name>
    <dbReference type="NCBI Taxonomy" id="4232"/>
    <lineage>
        <taxon>Eukaryota</taxon>
        <taxon>Viridiplantae</taxon>
        <taxon>Streptophyta</taxon>
        <taxon>Embryophyta</taxon>
        <taxon>Tracheophyta</taxon>
        <taxon>Spermatophyta</taxon>
        <taxon>Magnoliopsida</taxon>
        <taxon>eudicotyledons</taxon>
        <taxon>Gunneridae</taxon>
        <taxon>Pentapetalae</taxon>
        <taxon>asterids</taxon>
        <taxon>campanulids</taxon>
        <taxon>Asterales</taxon>
        <taxon>Asteraceae</taxon>
        <taxon>Asteroideae</taxon>
        <taxon>Heliantheae alliance</taxon>
        <taxon>Heliantheae</taxon>
        <taxon>Helianthus</taxon>
    </lineage>
</organism>
<evidence type="ECO:0000256" key="1">
    <source>
        <dbReference type="SAM" id="SignalP"/>
    </source>
</evidence>
<dbReference type="AlphaFoldDB" id="A0A9K3E8L9"/>
<protein>
    <submittedName>
        <fullName evidence="2">Uncharacterized protein</fullName>
    </submittedName>
</protein>
<keyword evidence="1" id="KW-0732">Signal</keyword>
<feature type="signal peptide" evidence="1">
    <location>
        <begin position="1"/>
        <end position="18"/>
    </location>
</feature>